<organism evidence="13 14">
    <name type="scientific">Pseudobacteroides cellulosolvens ATCC 35603 = DSM 2933</name>
    <dbReference type="NCBI Taxonomy" id="398512"/>
    <lineage>
        <taxon>Bacteria</taxon>
        <taxon>Bacillati</taxon>
        <taxon>Bacillota</taxon>
        <taxon>Clostridia</taxon>
        <taxon>Eubacteriales</taxon>
        <taxon>Oscillospiraceae</taxon>
        <taxon>Pseudobacteroides</taxon>
    </lineage>
</organism>
<feature type="transmembrane region" description="Helical" evidence="9">
    <location>
        <begin position="7"/>
        <end position="24"/>
    </location>
</feature>
<evidence type="ECO:0000256" key="9">
    <source>
        <dbReference type="HAMAP-Rule" id="MF_01463"/>
    </source>
</evidence>
<feature type="domain" description="Protein export membrane protein SecD/SecF C-terminal" evidence="10">
    <location>
        <begin position="250"/>
        <end position="414"/>
    </location>
</feature>
<dbReference type="OrthoDB" id="9805019at2"/>
<evidence type="ECO:0000259" key="11">
    <source>
        <dbReference type="Pfam" id="PF21760"/>
    </source>
</evidence>
<dbReference type="Gene3D" id="3.30.1360.200">
    <property type="match status" value="1"/>
</dbReference>
<dbReference type="GO" id="GO:0065002">
    <property type="term" value="P:intracellular protein transmembrane transport"/>
    <property type="evidence" value="ECO:0007669"/>
    <property type="project" value="UniProtKB-UniRule"/>
</dbReference>
<dbReference type="InterPro" id="IPR005791">
    <property type="entry name" value="SecD"/>
</dbReference>
<sequence>MRGKDAVKFFTVIAVIAILTYLAFAPNGTEIPGIGTIPSAYDIRQAADLKGGIDAVLAPKDKDGKAYAAKNDELNQAKSVIEHRLDAKGVMDRVVTVDQVKKRITVQIPLKKGTTIEDPGSTIDDLGKMALLTFREIDETKSATGQIAPVSGDPILEGKNVKSAKYQQDPQDGSHDVALKLDGEGTKKFAEATARLINKRIGVFMDDMLLSAPNVKVAITDGECVIEGQDSLEEAVRLAQDIQSGAMPFKLEAESTSSISPILGSNALSVGITSGIVAFILVCLFMLIFYRLPGTLACIALLGHTVIQLLFISWFNLTMSLPGIAGLILSIGMGVDANVIIFERVKEELRNGKTLRSAIDVGFKRAFSAVLDSNITTLISAFVLLYFGTGPIKSFAYTLIVGVILNFLTAVTASRIMLKSVAGLNIAKHRWLYGVKGVKEQNG</sequence>
<evidence type="ECO:0000256" key="7">
    <source>
        <dbReference type="ARBA" id="ARBA00023010"/>
    </source>
</evidence>
<gene>
    <name evidence="9" type="primary">secD</name>
    <name evidence="13" type="ORF">Bccel_0707</name>
</gene>
<dbReference type="RefSeq" id="WP_036943027.1">
    <property type="nucleotide sequence ID" value="NZ_JQKC01000020.1"/>
</dbReference>
<evidence type="ECO:0000256" key="6">
    <source>
        <dbReference type="ARBA" id="ARBA00022989"/>
    </source>
</evidence>
<comment type="function">
    <text evidence="9">Part of the Sec protein translocase complex. Interacts with the SecYEG preprotein conducting channel. SecDF uses the proton motive force (PMF) to complete protein translocation after the ATP-dependent function of SecA.</text>
</comment>
<dbReference type="PANTHER" id="PTHR30081">
    <property type="entry name" value="PROTEIN-EXPORT MEMBRANE PROTEIN SEC"/>
    <property type="match status" value="1"/>
</dbReference>
<dbReference type="GO" id="GO:0006605">
    <property type="term" value="P:protein targeting"/>
    <property type="evidence" value="ECO:0007669"/>
    <property type="project" value="UniProtKB-UniRule"/>
</dbReference>
<evidence type="ECO:0000259" key="12">
    <source>
        <dbReference type="Pfam" id="PF22599"/>
    </source>
</evidence>
<dbReference type="InterPro" id="IPR054384">
    <property type="entry name" value="SecDF_P1_head"/>
</dbReference>
<feature type="transmembrane region" description="Helical" evidence="9">
    <location>
        <begin position="394"/>
        <end position="418"/>
    </location>
</feature>
<evidence type="ECO:0000256" key="4">
    <source>
        <dbReference type="ARBA" id="ARBA00022692"/>
    </source>
</evidence>
<dbReference type="eggNOG" id="COG0342">
    <property type="taxonomic scope" value="Bacteria"/>
</dbReference>
<comment type="subunit">
    <text evidence="9">Forms a complex with SecF. Part of the essential Sec protein translocation apparatus which comprises SecA, SecYEG and auxiliary proteins SecDF. Other proteins may also be involved.</text>
</comment>
<feature type="domain" description="SecDF P1 head subdomain" evidence="12">
    <location>
        <begin position="144"/>
        <end position="248"/>
    </location>
</feature>
<keyword evidence="5 9" id="KW-0653">Protein transport</keyword>
<evidence type="ECO:0000256" key="5">
    <source>
        <dbReference type="ARBA" id="ARBA00022927"/>
    </source>
</evidence>
<feature type="transmembrane region" description="Helical" evidence="9">
    <location>
        <begin position="296"/>
        <end position="317"/>
    </location>
</feature>
<dbReference type="InterPro" id="IPR048631">
    <property type="entry name" value="SecD_1st"/>
</dbReference>
<proteinExistence type="inferred from homology"/>
<reference evidence="14" key="1">
    <citation type="submission" date="2015-07" db="EMBL/GenBank/DDBJ databases">
        <title>Near-Complete Genome Sequence of the Cellulolytic Bacterium Bacteroides (Pseudobacteroides) cellulosolvens ATCC 35603.</title>
        <authorList>
            <person name="Dassa B."/>
            <person name="Utturkar S.M."/>
            <person name="Klingeman D.M."/>
            <person name="Hurt R.A."/>
            <person name="Keller M."/>
            <person name="Xu J."/>
            <person name="Reddy Y.H.K."/>
            <person name="Borovok I."/>
            <person name="Grinberg I.R."/>
            <person name="Lamed R."/>
            <person name="Zhivin O."/>
            <person name="Bayer E.A."/>
            <person name="Brown S.D."/>
        </authorList>
    </citation>
    <scope>NUCLEOTIDE SEQUENCE [LARGE SCALE GENOMIC DNA]</scope>
    <source>
        <strain evidence="14">DSM 2933</strain>
    </source>
</reference>
<dbReference type="Pfam" id="PF21760">
    <property type="entry name" value="SecD_1st"/>
    <property type="match status" value="1"/>
</dbReference>
<feature type="transmembrane region" description="Helical" evidence="9">
    <location>
        <begin position="267"/>
        <end position="289"/>
    </location>
</feature>
<dbReference type="PRINTS" id="PR00702">
    <property type="entry name" value="ACRIFLAVINRP"/>
</dbReference>
<comment type="subcellular location">
    <subcellularLocation>
        <location evidence="1 9">Cell membrane</location>
        <topology evidence="1 9">Multi-pass membrane protein</topology>
    </subcellularLocation>
</comment>
<dbReference type="InterPro" id="IPR048634">
    <property type="entry name" value="SecD_SecF_C"/>
</dbReference>
<dbReference type="SUPFAM" id="SSF82866">
    <property type="entry name" value="Multidrug efflux transporter AcrB transmembrane domain"/>
    <property type="match status" value="1"/>
</dbReference>
<dbReference type="InterPro" id="IPR001036">
    <property type="entry name" value="Acrflvin-R"/>
</dbReference>
<keyword evidence="7 9" id="KW-0811">Translocation</keyword>
<name>A0A0L6JJ19_9FIRM</name>
<comment type="caution">
    <text evidence="13">The sequence shown here is derived from an EMBL/GenBank/DDBJ whole genome shotgun (WGS) entry which is preliminary data.</text>
</comment>
<keyword evidence="6 9" id="KW-1133">Transmembrane helix</keyword>
<dbReference type="NCBIfam" id="TIGR00916">
    <property type="entry name" value="2A0604s01"/>
    <property type="match status" value="1"/>
</dbReference>
<feature type="transmembrane region" description="Helical" evidence="9">
    <location>
        <begin position="366"/>
        <end position="388"/>
    </location>
</feature>
<dbReference type="STRING" id="398512.Bccel_0707"/>
<dbReference type="HAMAP" id="MF_01463_B">
    <property type="entry name" value="SecD_B"/>
    <property type="match status" value="1"/>
</dbReference>
<dbReference type="GO" id="GO:0043952">
    <property type="term" value="P:protein transport by the Sec complex"/>
    <property type="evidence" value="ECO:0007669"/>
    <property type="project" value="UniProtKB-UniRule"/>
</dbReference>
<dbReference type="Pfam" id="PF22599">
    <property type="entry name" value="SecDF_P1_head"/>
    <property type="match status" value="1"/>
</dbReference>
<feature type="domain" description="Protein translocase subunit SecDF P1" evidence="11">
    <location>
        <begin position="75"/>
        <end position="138"/>
    </location>
</feature>
<dbReference type="Proteomes" id="UP000036923">
    <property type="component" value="Unassembled WGS sequence"/>
</dbReference>
<dbReference type="GO" id="GO:0005886">
    <property type="term" value="C:plasma membrane"/>
    <property type="evidence" value="ECO:0007669"/>
    <property type="project" value="UniProtKB-SubCell"/>
</dbReference>
<dbReference type="GO" id="GO:0015450">
    <property type="term" value="F:protein-transporting ATPase activity"/>
    <property type="evidence" value="ECO:0007669"/>
    <property type="project" value="InterPro"/>
</dbReference>
<evidence type="ECO:0000256" key="2">
    <source>
        <dbReference type="ARBA" id="ARBA00022448"/>
    </source>
</evidence>
<comment type="similarity">
    <text evidence="9">Belongs to the SecD/SecF family. SecD subfamily.</text>
</comment>
<keyword evidence="8 9" id="KW-0472">Membrane</keyword>
<evidence type="ECO:0000256" key="8">
    <source>
        <dbReference type="ARBA" id="ARBA00023136"/>
    </source>
</evidence>
<feature type="transmembrane region" description="Helical" evidence="9">
    <location>
        <begin position="323"/>
        <end position="345"/>
    </location>
</feature>
<keyword evidence="2 9" id="KW-0813">Transport</keyword>
<dbReference type="PATRIC" id="fig|398512.5.peg.732"/>
<protein>
    <recommendedName>
        <fullName evidence="9">Protein translocase subunit SecD</fullName>
    </recommendedName>
</protein>
<dbReference type="EMBL" id="LGTC01000001">
    <property type="protein sequence ID" value="KNY25447.1"/>
    <property type="molecule type" value="Genomic_DNA"/>
</dbReference>
<dbReference type="InterPro" id="IPR055344">
    <property type="entry name" value="SecD_SecF_C_bact"/>
</dbReference>
<evidence type="ECO:0000259" key="10">
    <source>
        <dbReference type="Pfam" id="PF02355"/>
    </source>
</evidence>
<dbReference type="Gene3D" id="3.30.70.3400">
    <property type="match status" value="1"/>
</dbReference>
<dbReference type="AlphaFoldDB" id="A0A0L6JJ19"/>
<dbReference type="Gene3D" id="1.20.1640.10">
    <property type="entry name" value="Multidrug efflux transporter AcrB transmembrane domain"/>
    <property type="match status" value="1"/>
</dbReference>
<dbReference type="InterPro" id="IPR022813">
    <property type="entry name" value="SecD/SecF_arch_bac"/>
</dbReference>
<evidence type="ECO:0000313" key="13">
    <source>
        <dbReference type="EMBL" id="KNY25447.1"/>
    </source>
</evidence>
<evidence type="ECO:0000256" key="1">
    <source>
        <dbReference type="ARBA" id="ARBA00004651"/>
    </source>
</evidence>
<accession>A0A0L6JJ19</accession>
<evidence type="ECO:0000256" key="3">
    <source>
        <dbReference type="ARBA" id="ARBA00022475"/>
    </source>
</evidence>
<keyword evidence="3 9" id="KW-1003">Cell membrane</keyword>
<evidence type="ECO:0000313" key="14">
    <source>
        <dbReference type="Proteomes" id="UP000036923"/>
    </source>
</evidence>
<dbReference type="Pfam" id="PF02355">
    <property type="entry name" value="SecD_SecF_C"/>
    <property type="match status" value="1"/>
</dbReference>
<keyword evidence="4 9" id="KW-0812">Transmembrane</keyword>
<keyword evidence="14" id="KW-1185">Reference proteome</keyword>
<dbReference type="NCBIfam" id="TIGR01129">
    <property type="entry name" value="secD"/>
    <property type="match status" value="1"/>
</dbReference>
<dbReference type="PANTHER" id="PTHR30081:SF1">
    <property type="entry name" value="PROTEIN TRANSLOCASE SUBUNIT SECD"/>
    <property type="match status" value="1"/>
</dbReference>